<reference evidence="1" key="1">
    <citation type="journal article" date="2021" name="Proc. Natl. Acad. Sci. U.S.A.">
        <title>A Catalog of Tens of Thousands of Viruses from Human Metagenomes Reveals Hidden Associations with Chronic Diseases.</title>
        <authorList>
            <person name="Tisza M.J."/>
            <person name="Buck C.B."/>
        </authorList>
    </citation>
    <scope>NUCLEOTIDE SEQUENCE</scope>
    <source>
        <strain evidence="1">CtwQT14</strain>
    </source>
</reference>
<proteinExistence type="predicted"/>
<accession>A0A8S5TJV9</accession>
<protein>
    <submittedName>
        <fullName evidence="1">Uncharacterized protein</fullName>
    </submittedName>
</protein>
<dbReference type="EMBL" id="BK032842">
    <property type="protein sequence ID" value="DAF63582.1"/>
    <property type="molecule type" value="Genomic_DNA"/>
</dbReference>
<organism evidence="1">
    <name type="scientific">Siphoviridae sp. ctwQT14</name>
    <dbReference type="NCBI Taxonomy" id="2827971"/>
    <lineage>
        <taxon>Viruses</taxon>
        <taxon>Duplodnaviria</taxon>
        <taxon>Heunggongvirae</taxon>
        <taxon>Uroviricota</taxon>
        <taxon>Caudoviricetes</taxon>
    </lineage>
</organism>
<evidence type="ECO:0000313" key="1">
    <source>
        <dbReference type="EMBL" id="DAF63582.1"/>
    </source>
</evidence>
<sequence>MHYTLLRLFFTLKNQHEFFCQINLLIFTYLKI</sequence>
<name>A0A8S5TJV9_9CAUD</name>